<reference evidence="1 2" key="1">
    <citation type="submission" date="2018-08" db="EMBL/GenBank/DDBJ databases">
        <title>A genome reference for cultivated species of the human gut microbiota.</title>
        <authorList>
            <person name="Zou Y."/>
            <person name="Xue W."/>
            <person name="Luo G."/>
        </authorList>
    </citation>
    <scope>NUCLEOTIDE SEQUENCE [LARGE SCALE GENOMIC DNA]</scope>
    <source>
        <strain evidence="1 2">OF01-2LB</strain>
    </source>
</reference>
<dbReference type="Gene3D" id="1.20.1440.60">
    <property type="entry name" value="23S rRNA-intervening sequence"/>
    <property type="match status" value="1"/>
</dbReference>
<evidence type="ECO:0000313" key="1">
    <source>
        <dbReference type="EMBL" id="RGC14758.1"/>
    </source>
</evidence>
<accession>A0A3E2VUP1</accession>
<dbReference type="OrthoDB" id="2050527at2"/>
<proteinExistence type="predicted"/>
<dbReference type="SUPFAM" id="SSF158446">
    <property type="entry name" value="IVS-encoded protein-like"/>
    <property type="match status" value="1"/>
</dbReference>
<dbReference type="CDD" id="cd16376">
    <property type="entry name" value="Avd_like"/>
    <property type="match status" value="1"/>
</dbReference>
<dbReference type="InterPro" id="IPR036583">
    <property type="entry name" value="23S_rRNA_IVS_sf"/>
</dbReference>
<comment type="caution">
    <text evidence="1">The sequence shown here is derived from an EMBL/GenBank/DDBJ whole genome shotgun (WGS) entry which is preliminary data.</text>
</comment>
<gene>
    <name evidence="1" type="ORF">DXA38_12825</name>
</gene>
<dbReference type="RefSeq" id="WP_117443521.1">
    <property type="nucleotide sequence ID" value="NZ_JAKNHC010000047.1"/>
</dbReference>
<sequence length="189" mass="21582">MGENGKKDLLVTQKAKELCDYVFLISERMPKKTRFTLTVRLQNLALDVISHIYTANEVFIRHDRDRERIEERMYYQRKAGTSLKLVGYVAHIALRQNAILPKQFEKLSQMIYVCGNILGGWIQSDVSRLRAIVRKIRGYGSSALDRGKAAPPSAQRHQRCISHSQMYIVGTVCQSTIADFLVRPIQAGE</sequence>
<dbReference type="AlphaFoldDB" id="A0A3E2VUP1"/>
<dbReference type="EMBL" id="QVEV01000018">
    <property type="protein sequence ID" value="RGC14758.1"/>
    <property type="molecule type" value="Genomic_DNA"/>
</dbReference>
<name>A0A3E2VUP1_CLOIN</name>
<evidence type="ECO:0000313" key="2">
    <source>
        <dbReference type="Proteomes" id="UP000260025"/>
    </source>
</evidence>
<organism evidence="1 2">
    <name type="scientific">Clostridium innocuum</name>
    <dbReference type="NCBI Taxonomy" id="1522"/>
    <lineage>
        <taxon>Bacteria</taxon>
        <taxon>Bacillati</taxon>
        <taxon>Bacillota</taxon>
        <taxon>Clostridia</taxon>
        <taxon>Eubacteriales</taxon>
        <taxon>Clostridiaceae</taxon>
        <taxon>Clostridium</taxon>
    </lineage>
</organism>
<dbReference type="Proteomes" id="UP000260025">
    <property type="component" value="Unassembled WGS sequence"/>
</dbReference>
<protein>
    <submittedName>
        <fullName evidence="1">Four helix bundle protein</fullName>
    </submittedName>
</protein>
<dbReference type="InterPro" id="IPR055360">
    <property type="entry name" value="bAvd"/>
</dbReference>